<accession>A0A0S2HY58</accession>
<dbReference type="PROSITE" id="PS51257">
    <property type="entry name" value="PROKAR_LIPOPROTEIN"/>
    <property type="match status" value="1"/>
</dbReference>
<dbReference type="AlphaFoldDB" id="A0A0S2HY58"/>
<organism evidence="1 2">
    <name type="scientific">Salinivirga cyanobacteriivorans</name>
    <dbReference type="NCBI Taxonomy" id="1307839"/>
    <lineage>
        <taxon>Bacteria</taxon>
        <taxon>Pseudomonadati</taxon>
        <taxon>Bacteroidota</taxon>
        <taxon>Bacteroidia</taxon>
        <taxon>Bacteroidales</taxon>
        <taxon>Salinivirgaceae</taxon>
        <taxon>Salinivirga</taxon>
    </lineage>
</organism>
<reference evidence="1 2" key="1">
    <citation type="submission" date="2015-11" db="EMBL/GenBank/DDBJ databases">
        <title>Description and complete genome sequence of a novel strain predominating in hypersaline microbial mats and representing a new family of the Bacteriodetes phylum.</title>
        <authorList>
            <person name="Spring S."/>
            <person name="Bunk B."/>
            <person name="Sproer C."/>
            <person name="Klenk H.-P."/>
        </authorList>
    </citation>
    <scope>NUCLEOTIDE SEQUENCE [LARGE SCALE GENOMIC DNA]</scope>
    <source>
        <strain evidence="1 2">L21-Spi-D4</strain>
    </source>
</reference>
<dbReference type="Proteomes" id="UP000064893">
    <property type="component" value="Chromosome"/>
</dbReference>
<dbReference type="EMBL" id="CP013118">
    <property type="protein sequence ID" value="ALO15049.1"/>
    <property type="molecule type" value="Genomic_DNA"/>
</dbReference>
<evidence type="ECO:0000313" key="1">
    <source>
        <dbReference type="EMBL" id="ALO15049.1"/>
    </source>
</evidence>
<gene>
    <name evidence="1" type="ORF">L21SP5_01399</name>
</gene>
<dbReference type="STRING" id="1307839.L21SP5_01399"/>
<keyword evidence="2" id="KW-1185">Reference proteome</keyword>
<dbReference type="KEGG" id="blq:L21SP5_01399"/>
<name>A0A0S2HY58_9BACT</name>
<evidence type="ECO:0000313" key="2">
    <source>
        <dbReference type="Proteomes" id="UP000064893"/>
    </source>
</evidence>
<protein>
    <submittedName>
        <fullName evidence="1">Uncharacterized protein</fullName>
    </submittedName>
</protein>
<proteinExistence type="predicted"/>
<sequence length="268" mass="31097">MKIEILIMKILKSTIQILLLTMFTSCMPSNYYQMCTTTSDDVNKKNSNLVYENPDVRITYNLWSEHGNSSFWVHNKSNTDVLIDLNRSHLIINGVAHTYFQSRIFTTIDESSISAGQVSGLANRYSKSELSIKHTEEKIEQEQVRIPPGAAKKVTGFSIMKNIYRDCDLIRITDRKENSMKKFTKDASPLVFSNLITYRRENNDAVLQKIEHEFYISQIINYPAGSFIDTRPIEFCGEKNSETVEEYYKFRDPASFFIKYTNDNGFRH</sequence>